<accession>F4LJF1</accession>
<sequence length="819" mass="86877">MKARQGMAELGKPGYDKRLWDDSGSWLKAPTLREVTEIALEVVGSATGQQWWLGYVDDALFAGMDLGGGYKTVEQIGNELGKKALTQAVNRGVGSVTKWAGNAAGTALSKSGKAANIFAQVGISAAGSYAGSVANNYVNALDLSKLGTKEWMDWEAGNAGWTSAGSVSGALSAGIRSGMGSAFGTMGAATNKFYGGAMNLATSAATQAATYGTYLAFNGGNFGAAYEAMGGITLNVANLGSMIDMAGTGIARNNGLGQSRLGSIAQKLSNTGLLEVNIGSNGVTGRIGMGGIDVGGNLYNLAKRMTDKASLEAYKAEYGDAKGNAAYNAYVYGDWTQENTAARLASEIDQLVFSDGSGKSEGWNAQTTSNGSGGRTIEMLNSGNDYNNAITLGHEAYRDGVIGNNQKAETLAATFGHTGMAVRMLQDGANVGVTENLAKDINAYLGGNMDDFLKYVDGNYDSSADYWKVLANGNIVFDGKKDLYDEKGELLKKYEGTGGYTDSLSQMLGISTVEANKLMIAAGYDHYKDGAFYSENKISALLNEDMQIKTTDLFKASYEFQLKYADQVMTTYGGSMDSAVAAYHNDVLMNDIFGGNMLSNSIVASTMMGGLYEFAESYDNVIATYGSVEKNATYESKDAKSAVSAIAESIRSGNYSNDNSVYRAFDSTGILNPVNSPNTAISTYAYYEDGTNHGWGDPRGFAVDIKSYGVEGLPVLTNVAGYLLSNSINSNVPLNLNTGNEIRLFGNNSTIIYGHLQSNASSTTALMELLQKTTNANLWRAYIPSGTQIGNLGNTGHSTGPHLHWEYRTGYQYWNNRSN</sequence>
<dbReference type="EMBL" id="CP002696">
    <property type="protein sequence ID" value="AEE17396.1"/>
    <property type="molecule type" value="Genomic_DNA"/>
</dbReference>
<dbReference type="AlphaFoldDB" id="F4LJF1"/>
<dbReference type="Proteomes" id="UP000006546">
    <property type="component" value="Chromosome"/>
</dbReference>
<dbReference type="eggNOG" id="COG3210">
    <property type="taxonomic scope" value="Bacteria"/>
</dbReference>
<dbReference type="OrthoDB" id="366002at2"/>
<reference evidence="2" key="1">
    <citation type="submission" date="2011-04" db="EMBL/GenBank/DDBJ databases">
        <title>The complete genome of Treponema brennaborense DSM 12168.</title>
        <authorList>
            <person name="Lucas S."/>
            <person name="Han J."/>
            <person name="Lapidus A."/>
            <person name="Bruce D."/>
            <person name="Goodwin L."/>
            <person name="Pitluck S."/>
            <person name="Peters L."/>
            <person name="Kyrpides N."/>
            <person name="Mavromatis K."/>
            <person name="Ivanova N."/>
            <person name="Mikhailova N."/>
            <person name="Pagani I."/>
            <person name="Teshima H."/>
            <person name="Detter J.C."/>
            <person name="Tapia R."/>
            <person name="Han C."/>
            <person name="Land M."/>
            <person name="Hauser L."/>
            <person name="Markowitz V."/>
            <person name="Cheng J.-F."/>
            <person name="Hugenholtz P."/>
            <person name="Woyke T."/>
            <person name="Wu D."/>
            <person name="Gronow S."/>
            <person name="Wellnitz S."/>
            <person name="Brambilla E."/>
            <person name="Klenk H.-P."/>
            <person name="Eisen J.A."/>
        </authorList>
    </citation>
    <scope>NUCLEOTIDE SEQUENCE [LARGE SCALE GENOMIC DNA]</scope>
    <source>
        <strain evidence="2">DSM 12168 / CIP 105900 / DD5/3</strain>
    </source>
</reference>
<gene>
    <name evidence="1" type="ordered locus">Trebr_1980</name>
</gene>
<dbReference type="CDD" id="cd12797">
    <property type="entry name" value="M23_peptidase"/>
    <property type="match status" value="1"/>
</dbReference>
<keyword evidence="2" id="KW-1185">Reference proteome</keyword>
<proteinExistence type="predicted"/>
<dbReference type="HOGENOM" id="CLU_345099_0_0_12"/>
<evidence type="ECO:0000313" key="1">
    <source>
        <dbReference type="EMBL" id="AEE17396.1"/>
    </source>
</evidence>
<organism evidence="1 2">
    <name type="scientific">Treponema brennaborense (strain DSM 12168 / CIP 105900 / DD5/3)</name>
    <dbReference type="NCBI Taxonomy" id="906968"/>
    <lineage>
        <taxon>Bacteria</taxon>
        <taxon>Pseudomonadati</taxon>
        <taxon>Spirochaetota</taxon>
        <taxon>Spirochaetia</taxon>
        <taxon>Spirochaetales</taxon>
        <taxon>Treponemataceae</taxon>
        <taxon>Treponema</taxon>
    </lineage>
</organism>
<dbReference type="InterPro" id="IPR011055">
    <property type="entry name" value="Dup_hybrid_motif"/>
</dbReference>
<protein>
    <submittedName>
        <fullName evidence="1">Peptidase M23</fullName>
    </submittedName>
</protein>
<dbReference type="Gene3D" id="2.70.70.10">
    <property type="entry name" value="Glucose Permease (Domain IIA)"/>
    <property type="match status" value="1"/>
</dbReference>
<dbReference type="SUPFAM" id="SSF51261">
    <property type="entry name" value="Duplicated hybrid motif"/>
    <property type="match status" value="1"/>
</dbReference>
<name>F4LJF1_TREBD</name>
<dbReference type="STRING" id="906968.Trebr_1980"/>
<dbReference type="KEGG" id="tbe:Trebr_1980"/>
<evidence type="ECO:0000313" key="2">
    <source>
        <dbReference type="Proteomes" id="UP000006546"/>
    </source>
</evidence>